<dbReference type="RefSeq" id="WP_007427770.1">
    <property type="nucleotide sequence ID" value="NZ_AMGO01000067.1"/>
</dbReference>
<feature type="transmembrane region" description="Helical" evidence="8">
    <location>
        <begin position="6"/>
        <end position="23"/>
    </location>
</feature>
<evidence type="ECO:0008006" key="11">
    <source>
        <dbReference type="Google" id="ProtNLM"/>
    </source>
</evidence>
<evidence type="ECO:0000313" key="10">
    <source>
        <dbReference type="Proteomes" id="UP000006765"/>
    </source>
</evidence>
<name>K2GKJ4_9RHOB</name>
<feature type="transmembrane region" description="Helical" evidence="8">
    <location>
        <begin position="58"/>
        <end position="76"/>
    </location>
</feature>
<feature type="transmembrane region" description="Helical" evidence="8">
    <location>
        <begin position="116"/>
        <end position="138"/>
    </location>
</feature>
<evidence type="ECO:0000313" key="9">
    <source>
        <dbReference type="EMBL" id="EKE43281.1"/>
    </source>
</evidence>
<keyword evidence="10" id="KW-1185">Reference proteome</keyword>
<reference evidence="9 10" key="1">
    <citation type="journal article" date="2012" name="J. Bacteriol.">
        <title>Draft Genome Sequence of Oceaniovalibus guishaninsula JLT2003T.</title>
        <authorList>
            <person name="Tang K."/>
            <person name="Liu K."/>
            <person name="Jiao N."/>
        </authorList>
    </citation>
    <scope>NUCLEOTIDE SEQUENCE [LARGE SCALE GENOMIC DNA]</scope>
    <source>
        <strain evidence="9 10">JLT2003</strain>
    </source>
</reference>
<keyword evidence="5 8" id="KW-0812">Transmembrane</keyword>
<keyword evidence="3" id="KW-0813">Transport</keyword>
<evidence type="ECO:0000256" key="4">
    <source>
        <dbReference type="ARBA" id="ARBA00022475"/>
    </source>
</evidence>
<feature type="transmembrane region" description="Helical" evidence="8">
    <location>
        <begin position="145"/>
        <end position="166"/>
    </location>
</feature>
<dbReference type="eggNOG" id="ENOG50300RH">
    <property type="taxonomic scope" value="Bacteria"/>
</dbReference>
<dbReference type="PATRIC" id="fig|1231392.3.peg.2634"/>
<evidence type="ECO:0000256" key="3">
    <source>
        <dbReference type="ARBA" id="ARBA00022448"/>
    </source>
</evidence>
<dbReference type="OrthoDB" id="6636366at2"/>
<dbReference type="EMBL" id="AMGO01000067">
    <property type="protein sequence ID" value="EKE43281.1"/>
    <property type="molecule type" value="Genomic_DNA"/>
</dbReference>
<evidence type="ECO:0000256" key="8">
    <source>
        <dbReference type="SAM" id="Phobius"/>
    </source>
</evidence>
<accession>K2GKJ4</accession>
<dbReference type="Gene3D" id="1.25.40.600">
    <property type="match status" value="1"/>
</dbReference>
<evidence type="ECO:0000256" key="5">
    <source>
        <dbReference type="ARBA" id="ARBA00022692"/>
    </source>
</evidence>
<feature type="transmembrane region" description="Helical" evidence="8">
    <location>
        <begin position="30"/>
        <end position="52"/>
    </location>
</feature>
<keyword evidence="7 8" id="KW-0472">Membrane</keyword>
<dbReference type="Proteomes" id="UP000006765">
    <property type="component" value="Unassembled WGS sequence"/>
</dbReference>
<comment type="similarity">
    <text evidence="2">Belongs to the AmiS/UreI family.</text>
</comment>
<comment type="caution">
    <text evidence="9">The sequence shown here is derived from an EMBL/GenBank/DDBJ whole genome shotgun (WGS) entry which is preliminary data.</text>
</comment>
<evidence type="ECO:0000256" key="7">
    <source>
        <dbReference type="ARBA" id="ARBA00023136"/>
    </source>
</evidence>
<dbReference type="STRING" id="1231392.OCGS_2618"/>
<keyword evidence="4" id="KW-1003">Cell membrane</keyword>
<dbReference type="InterPro" id="IPR038523">
    <property type="entry name" value="AmiSUreI_transpt_sf"/>
</dbReference>
<evidence type="ECO:0000256" key="6">
    <source>
        <dbReference type="ARBA" id="ARBA00022989"/>
    </source>
</evidence>
<dbReference type="AlphaFoldDB" id="K2GKJ4"/>
<keyword evidence="6 8" id="KW-1133">Transmembrane helix</keyword>
<dbReference type="GO" id="GO:0005886">
    <property type="term" value="C:plasma membrane"/>
    <property type="evidence" value="ECO:0007669"/>
    <property type="project" value="UniProtKB-SubCell"/>
</dbReference>
<dbReference type="CDD" id="cd13747">
    <property type="entry name" value="UreI_AmiS_like_1"/>
    <property type="match status" value="1"/>
</dbReference>
<proteinExistence type="inferred from homology"/>
<dbReference type="Pfam" id="PF02293">
    <property type="entry name" value="AmiS_UreI"/>
    <property type="match status" value="1"/>
</dbReference>
<organism evidence="9 10">
    <name type="scientific">Oceaniovalibus guishaninsula JLT2003</name>
    <dbReference type="NCBI Taxonomy" id="1231392"/>
    <lineage>
        <taxon>Bacteria</taxon>
        <taxon>Pseudomonadati</taxon>
        <taxon>Pseudomonadota</taxon>
        <taxon>Alphaproteobacteria</taxon>
        <taxon>Rhodobacterales</taxon>
        <taxon>Roseobacteraceae</taxon>
        <taxon>Oceaniovalibus</taxon>
    </lineage>
</organism>
<dbReference type="InterPro" id="IPR003211">
    <property type="entry name" value="AmiSUreI_transpt"/>
</dbReference>
<protein>
    <recommendedName>
        <fullName evidence="11">AmiS/UreI transporter</fullName>
    </recommendedName>
</protein>
<evidence type="ECO:0000256" key="2">
    <source>
        <dbReference type="ARBA" id="ARBA00010068"/>
    </source>
</evidence>
<gene>
    <name evidence="9" type="ORF">OCGS_2618</name>
</gene>
<feature type="transmembrane region" description="Helical" evidence="8">
    <location>
        <begin position="88"/>
        <end position="110"/>
    </location>
</feature>
<evidence type="ECO:0000256" key="1">
    <source>
        <dbReference type="ARBA" id="ARBA00004651"/>
    </source>
</evidence>
<comment type="subcellular location">
    <subcellularLocation>
        <location evidence="1">Cell membrane</location>
        <topology evidence="1">Multi-pass membrane protein</topology>
    </subcellularLocation>
</comment>
<sequence>MLLGLALLYVGVVLYINGLWMMDRIEDREIVLVNLAAAFVTLVVALSSALGFGADMAAVKSAALTLLFSTTYLWVAVNRIIGADGRGLGWFSLLVAITVVPVAVQSLLAAHDLRSVWLGLNWAVWAVLWAMYFALLALHVPIRRATAWVTLLSGIFTGWLPGLLLLNGAL</sequence>